<feature type="region of interest" description="Disordered" evidence="1">
    <location>
        <begin position="31"/>
        <end position="51"/>
    </location>
</feature>
<protein>
    <submittedName>
        <fullName evidence="2">Uncharacterized protein</fullName>
    </submittedName>
</protein>
<feature type="compositionally biased region" description="Acidic residues" evidence="1">
    <location>
        <begin position="113"/>
        <end position="141"/>
    </location>
</feature>
<accession>A0A533HVZ5</accession>
<name>A0A533HVZ5_PARDE</name>
<sequence length="470" mass="49967">MESETGSREAGLAPASWPCFVLEWRLQAAGARGDVGTPRDEGTLQSLGVGTVEERVHEASAGRETEQAPLLVELVLAVEDAMVLVEVVDGAAADNREEAEEEGQREGESQAVGEEEECEHEEDSGEESEQGTQFEADDQEADEKKTDPEESDEETGTDDDEETEDDRPEVDDDSEQDDAEDVAMAHEEEGEAEEEAVMSETEYMLEEEANLQEEEHEPEEAMEEGQGEEGARELQDQQQGSEHPEAGPSPLECPLEALEALLGQRRHHRLQQRSAHMQGIRGFWAKAVSLLLWGKDPKVTGVGGTWGAGGGGAGAKRAVRRAGALWGMGIPRTALVNAPRPSRGGSGDDAHAPVIATALAARLRVGSSWAGSSPEAASVKCAGRHAVRVTRGSGSRVSALATATRKAPFRLGTLLQPGGCVCPPLTWSPRARDVRRPGSSPLFLAVGPQACAVDGVRGGACLGIHSSRPV</sequence>
<feature type="non-terminal residue" evidence="2">
    <location>
        <position position="470"/>
    </location>
</feature>
<evidence type="ECO:0000256" key="1">
    <source>
        <dbReference type="SAM" id="MobiDB-lite"/>
    </source>
</evidence>
<reference evidence="2 3" key="1">
    <citation type="journal article" date="2017" name="Nat. Commun.">
        <title>In situ click chemistry generation of cyclooxygenase-2 inhibitors.</title>
        <authorList>
            <person name="Bhardwaj A."/>
            <person name="Kaur J."/>
            <person name="Wuest M."/>
            <person name="Wuest F."/>
        </authorList>
    </citation>
    <scope>NUCLEOTIDE SEQUENCE [LARGE SCALE GENOMIC DNA]</scope>
    <source>
        <strain evidence="2">S2_012_000_R3_94</strain>
    </source>
</reference>
<dbReference type="EMBL" id="VAFL01000045">
    <property type="protein sequence ID" value="TKW62863.1"/>
    <property type="molecule type" value="Genomic_DNA"/>
</dbReference>
<evidence type="ECO:0000313" key="3">
    <source>
        <dbReference type="Proteomes" id="UP000315344"/>
    </source>
</evidence>
<feature type="compositionally biased region" description="Acidic residues" evidence="1">
    <location>
        <begin position="149"/>
        <end position="181"/>
    </location>
</feature>
<comment type="caution">
    <text evidence="2">The sequence shown here is derived from an EMBL/GenBank/DDBJ whole genome shotgun (WGS) entry which is preliminary data.</text>
</comment>
<dbReference type="AlphaFoldDB" id="A0A533HVZ5"/>
<organism evidence="2 3">
    <name type="scientific">Paracoccus denitrificans</name>
    <dbReference type="NCBI Taxonomy" id="266"/>
    <lineage>
        <taxon>Bacteria</taxon>
        <taxon>Pseudomonadati</taxon>
        <taxon>Pseudomonadota</taxon>
        <taxon>Alphaproteobacteria</taxon>
        <taxon>Rhodobacterales</taxon>
        <taxon>Paracoccaceae</taxon>
        <taxon>Paracoccus</taxon>
    </lineage>
</organism>
<evidence type="ECO:0000313" key="2">
    <source>
        <dbReference type="EMBL" id="TKW62863.1"/>
    </source>
</evidence>
<gene>
    <name evidence="2" type="ORF">DI616_20160</name>
</gene>
<proteinExistence type="predicted"/>
<feature type="region of interest" description="Disordered" evidence="1">
    <location>
        <begin position="93"/>
        <end position="251"/>
    </location>
</feature>
<dbReference type="Proteomes" id="UP000315344">
    <property type="component" value="Unassembled WGS sequence"/>
</dbReference>
<feature type="compositionally biased region" description="Acidic residues" evidence="1">
    <location>
        <begin position="188"/>
        <end position="227"/>
    </location>
</feature>